<organism evidence="6 7">
    <name type="scientific">Pristionchus fissidentatus</name>
    <dbReference type="NCBI Taxonomy" id="1538716"/>
    <lineage>
        <taxon>Eukaryota</taxon>
        <taxon>Metazoa</taxon>
        <taxon>Ecdysozoa</taxon>
        <taxon>Nematoda</taxon>
        <taxon>Chromadorea</taxon>
        <taxon>Rhabditida</taxon>
        <taxon>Rhabditina</taxon>
        <taxon>Diplogasteromorpha</taxon>
        <taxon>Diplogasteroidea</taxon>
        <taxon>Neodiplogasteridae</taxon>
        <taxon>Pristionchus</taxon>
    </lineage>
</organism>
<dbReference type="InterPro" id="IPR000010">
    <property type="entry name" value="Cystatin_dom"/>
</dbReference>
<evidence type="ECO:0000256" key="4">
    <source>
        <dbReference type="SAM" id="SignalP"/>
    </source>
</evidence>
<dbReference type="InterPro" id="IPR046350">
    <property type="entry name" value="Cystatin_sf"/>
</dbReference>
<dbReference type="SMART" id="SM00043">
    <property type="entry name" value="CY"/>
    <property type="match status" value="1"/>
</dbReference>
<reference evidence="6" key="1">
    <citation type="submission" date="2023-10" db="EMBL/GenBank/DDBJ databases">
        <title>Genome assembly of Pristionchus species.</title>
        <authorList>
            <person name="Yoshida K."/>
            <person name="Sommer R.J."/>
        </authorList>
    </citation>
    <scope>NUCLEOTIDE SEQUENCE</scope>
    <source>
        <strain evidence="6">RS5133</strain>
    </source>
</reference>
<comment type="similarity">
    <text evidence="1">Belongs to the cystatin family.</text>
</comment>
<dbReference type="GO" id="GO:0005615">
    <property type="term" value="C:extracellular space"/>
    <property type="evidence" value="ECO:0007669"/>
    <property type="project" value="TreeGrafter"/>
</dbReference>
<dbReference type="PANTHER" id="PTHR46186:SF2">
    <property type="entry name" value="CYSTATIN"/>
    <property type="match status" value="1"/>
</dbReference>
<evidence type="ECO:0000259" key="5">
    <source>
        <dbReference type="SMART" id="SM00043"/>
    </source>
</evidence>
<dbReference type="EMBL" id="BTSY01000001">
    <property type="protein sequence ID" value="GMT08772.1"/>
    <property type="molecule type" value="Genomic_DNA"/>
</dbReference>
<keyword evidence="7" id="KW-1185">Reference proteome</keyword>
<dbReference type="PANTHER" id="PTHR46186">
    <property type="entry name" value="CYSTATIN"/>
    <property type="match status" value="1"/>
</dbReference>
<dbReference type="Gene3D" id="3.10.450.10">
    <property type="match status" value="1"/>
</dbReference>
<feature type="non-terminal residue" evidence="6">
    <location>
        <position position="1"/>
    </location>
</feature>
<keyword evidence="2" id="KW-0646">Protease inhibitor</keyword>
<evidence type="ECO:0000256" key="2">
    <source>
        <dbReference type="ARBA" id="ARBA00022690"/>
    </source>
</evidence>
<protein>
    <recommendedName>
        <fullName evidence="5">Cystatin domain-containing protein</fullName>
    </recommendedName>
</protein>
<dbReference type="CDD" id="cd00042">
    <property type="entry name" value="CY"/>
    <property type="match status" value="1"/>
</dbReference>
<dbReference type="Proteomes" id="UP001432322">
    <property type="component" value="Unassembled WGS sequence"/>
</dbReference>
<dbReference type="Pfam" id="PF00031">
    <property type="entry name" value="Cystatin"/>
    <property type="match status" value="1"/>
</dbReference>
<sequence>LQMQVLVVLSCVLSVAMAGLAGGITKQDASDPTHLEKVWRGVKGLNEGSNDGAFHLIPIKVVSAKSQVVAGAKWEYEVLVGESECSRGTVAATQLSKDKCVLKEGGNRSLYKLTLWEKPWENFEQWNVEKIRSVAATEQI</sequence>
<dbReference type="AlphaFoldDB" id="A0AAV5UR88"/>
<comment type="caution">
    <text evidence="6">The sequence shown here is derived from an EMBL/GenBank/DDBJ whole genome shotgun (WGS) entry which is preliminary data.</text>
</comment>
<evidence type="ECO:0000256" key="3">
    <source>
        <dbReference type="ARBA" id="ARBA00022704"/>
    </source>
</evidence>
<keyword evidence="4" id="KW-0732">Signal</keyword>
<proteinExistence type="inferred from homology"/>
<evidence type="ECO:0000313" key="7">
    <source>
        <dbReference type="Proteomes" id="UP001432322"/>
    </source>
</evidence>
<keyword evidence="3" id="KW-0789">Thiol protease inhibitor</keyword>
<gene>
    <name evidence="6" type="ORF">PFISCL1PPCAC_69</name>
</gene>
<accession>A0AAV5UR88</accession>
<feature type="chain" id="PRO_5043372062" description="Cystatin domain-containing protein" evidence="4">
    <location>
        <begin position="19"/>
        <end position="140"/>
    </location>
</feature>
<evidence type="ECO:0000256" key="1">
    <source>
        <dbReference type="ARBA" id="ARBA00009403"/>
    </source>
</evidence>
<dbReference type="GO" id="GO:0031982">
    <property type="term" value="C:vesicle"/>
    <property type="evidence" value="ECO:0007669"/>
    <property type="project" value="TreeGrafter"/>
</dbReference>
<dbReference type="SUPFAM" id="SSF54403">
    <property type="entry name" value="Cystatin/monellin"/>
    <property type="match status" value="1"/>
</dbReference>
<feature type="signal peptide" evidence="4">
    <location>
        <begin position="1"/>
        <end position="18"/>
    </location>
</feature>
<dbReference type="GO" id="GO:0004869">
    <property type="term" value="F:cysteine-type endopeptidase inhibitor activity"/>
    <property type="evidence" value="ECO:0007669"/>
    <property type="project" value="UniProtKB-KW"/>
</dbReference>
<name>A0AAV5UR88_9BILA</name>
<evidence type="ECO:0000313" key="6">
    <source>
        <dbReference type="EMBL" id="GMT08772.1"/>
    </source>
</evidence>
<dbReference type="GO" id="GO:0005737">
    <property type="term" value="C:cytoplasm"/>
    <property type="evidence" value="ECO:0007669"/>
    <property type="project" value="TreeGrafter"/>
</dbReference>
<feature type="domain" description="Cystatin" evidence="5">
    <location>
        <begin position="19"/>
        <end position="134"/>
    </location>
</feature>